<proteinExistence type="predicted"/>
<dbReference type="Proteomes" id="UP000008311">
    <property type="component" value="Unassembled WGS sequence"/>
</dbReference>
<keyword evidence="2" id="KW-1185">Reference proteome</keyword>
<sequence>MRNALVFKHDAPSSVDASVGALRSCLEFKCCPSLFPEASSRSQMEDNSVGLNGWQNPPMDTLKFNVDVAFSIREGYVGIAAVVRNHDG</sequence>
<evidence type="ECO:0000313" key="1">
    <source>
        <dbReference type="EMBL" id="EEF49847.1"/>
    </source>
</evidence>
<dbReference type="InParanoid" id="B9RF76"/>
<dbReference type="EMBL" id="EQ973777">
    <property type="protein sequence ID" value="EEF49847.1"/>
    <property type="molecule type" value="Genomic_DNA"/>
</dbReference>
<dbReference type="AlphaFoldDB" id="B9RF76"/>
<accession>B9RF76</accession>
<name>B9RF76_RICCO</name>
<evidence type="ECO:0000313" key="2">
    <source>
        <dbReference type="Proteomes" id="UP000008311"/>
    </source>
</evidence>
<reference evidence="2" key="1">
    <citation type="journal article" date="2010" name="Nat. Biotechnol.">
        <title>Draft genome sequence of the oilseed species Ricinus communis.</title>
        <authorList>
            <person name="Chan A.P."/>
            <person name="Crabtree J."/>
            <person name="Zhao Q."/>
            <person name="Lorenzi H."/>
            <person name="Orvis J."/>
            <person name="Puiu D."/>
            <person name="Melake-Berhan A."/>
            <person name="Jones K.M."/>
            <person name="Redman J."/>
            <person name="Chen G."/>
            <person name="Cahoon E.B."/>
            <person name="Gedil M."/>
            <person name="Stanke M."/>
            <person name="Haas B.J."/>
            <person name="Wortman J.R."/>
            <person name="Fraser-Liggett C.M."/>
            <person name="Ravel J."/>
            <person name="Rabinowicz P.D."/>
        </authorList>
    </citation>
    <scope>NUCLEOTIDE SEQUENCE [LARGE SCALE GENOMIC DNA]</scope>
    <source>
        <strain evidence="2">cv. Hale</strain>
    </source>
</reference>
<evidence type="ECO:0008006" key="3">
    <source>
        <dbReference type="Google" id="ProtNLM"/>
    </source>
</evidence>
<gene>
    <name evidence="1" type="ORF">RCOM_1432150</name>
</gene>
<organism evidence="1 2">
    <name type="scientific">Ricinus communis</name>
    <name type="common">Castor bean</name>
    <dbReference type="NCBI Taxonomy" id="3988"/>
    <lineage>
        <taxon>Eukaryota</taxon>
        <taxon>Viridiplantae</taxon>
        <taxon>Streptophyta</taxon>
        <taxon>Embryophyta</taxon>
        <taxon>Tracheophyta</taxon>
        <taxon>Spermatophyta</taxon>
        <taxon>Magnoliopsida</taxon>
        <taxon>eudicotyledons</taxon>
        <taxon>Gunneridae</taxon>
        <taxon>Pentapetalae</taxon>
        <taxon>rosids</taxon>
        <taxon>fabids</taxon>
        <taxon>Malpighiales</taxon>
        <taxon>Euphorbiaceae</taxon>
        <taxon>Acalyphoideae</taxon>
        <taxon>Acalypheae</taxon>
        <taxon>Ricinus</taxon>
    </lineage>
</organism>
<protein>
    <recommendedName>
        <fullName evidence="3">RNase H type-1 domain-containing protein</fullName>
    </recommendedName>
</protein>